<keyword evidence="8 14" id="KW-0418">Kinase</keyword>
<dbReference type="GO" id="GO:0006747">
    <property type="term" value="P:FAD biosynthetic process"/>
    <property type="evidence" value="ECO:0007669"/>
    <property type="project" value="UniProtKB-UniRule"/>
</dbReference>
<evidence type="ECO:0000256" key="12">
    <source>
        <dbReference type="ARBA" id="ARBA00047880"/>
    </source>
</evidence>
<reference evidence="16" key="1">
    <citation type="submission" date="2021-05" db="EMBL/GenBank/DDBJ databases">
        <title>Energy efficiency and biological interactions define the core microbiome of deep oligotrophic groundwater.</title>
        <authorList>
            <person name="Mehrshad M."/>
            <person name="Lopez-Fernandez M."/>
            <person name="Bell E."/>
            <person name="Bernier-Latmani R."/>
            <person name="Bertilsson S."/>
            <person name="Dopson M."/>
        </authorList>
    </citation>
    <scope>NUCLEOTIDE SEQUENCE</scope>
    <source>
        <strain evidence="16">Modern_marine.mb.64</strain>
    </source>
</reference>
<dbReference type="GO" id="GO:0003919">
    <property type="term" value="F:FMN adenylyltransferase activity"/>
    <property type="evidence" value="ECO:0007669"/>
    <property type="project" value="UniProtKB-UniRule"/>
</dbReference>
<evidence type="ECO:0000313" key="16">
    <source>
        <dbReference type="EMBL" id="MBU2690620.1"/>
    </source>
</evidence>
<organism evidence="16 17">
    <name type="scientific">Eiseniibacteriota bacterium</name>
    <dbReference type="NCBI Taxonomy" id="2212470"/>
    <lineage>
        <taxon>Bacteria</taxon>
        <taxon>Candidatus Eiseniibacteriota</taxon>
    </lineage>
</organism>
<evidence type="ECO:0000256" key="3">
    <source>
        <dbReference type="ARBA" id="ARBA00022630"/>
    </source>
</evidence>
<evidence type="ECO:0000256" key="10">
    <source>
        <dbReference type="ARBA" id="ARBA00022840"/>
    </source>
</evidence>
<evidence type="ECO:0000256" key="6">
    <source>
        <dbReference type="ARBA" id="ARBA00022695"/>
    </source>
</evidence>
<dbReference type="PANTHER" id="PTHR22749">
    <property type="entry name" value="RIBOFLAVIN KINASE/FMN ADENYLYLTRANSFERASE"/>
    <property type="match status" value="1"/>
</dbReference>
<dbReference type="Pfam" id="PF06574">
    <property type="entry name" value="FAD_syn"/>
    <property type="match status" value="1"/>
</dbReference>
<dbReference type="AlphaFoldDB" id="A0A948RTB2"/>
<comment type="caution">
    <text evidence="16">The sequence shown here is derived from an EMBL/GenBank/DDBJ whole genome shotgun (WGS) entry which is preliminary data.</text>
</comment>
<keyword evidence="3 14" id="KW-0285">Flavoprotein</keyword>
<dbReference type="EC" id="2.7.7.2" evidence="14"/>
<evidence type="ECO:0000256" key="8">
    <source>
        <dbReference type="ARBA" id="ARBA00022777"/>
    </source>
</evidence>
<dbReference type="InterPro" id="IPR023468">
    <property type="entry name" value="Riboflavin_kinase"/>
</dbReference>
<evidence type="ECO:0000256" key="14">
    <source>
        <dbReference type="PIRNR" id="PIRNR004491"/>
    </source>
</evidence>
<comment type="pathway">
    <text evidence="1 14">Cofactor biosynthesis; FAD biosynthesis; FAD from FMN: step 1/1.</text>
</comment>
<evidence type="ECO:0000259" key="15">
    <source>
        <dbReference type="SMART" id="SM00904"/>
    </source>
</evidence>
<evidence type="ECO:0000256" key="13">
    <source>
        <dbReference type="ARBA" id="ARBA00049494"/>
    </source>
</evidence>
<dbReference type="GO" id="GO:0009231">
    <property type="term" value="P:riboflavin biosynthetic process"/>
    <property type="evidence" value="ECO:0007669"/>
    <property type="project" value="InterPro"/>
</dbReference>
<keyword evidence="11" id="KW-0511">Multifunctional enzyme</keyword>
<dbReference type="PANTHER" id="PTHR22749:SF6">
    <property type="entry name" value="RIBOFLAVIN KINASE"/>
    <property type="match status" value="1"/>
</dbReference>
<evidence type="ECO:0000256" key="11">
    <source>
        <dbReference type="ARBA" id="ARBA00023268"/>
    </source>
</evidence>
<evidence type="ECO:0000256" key="2">
    <source>
        <dbReference type="ARBA" id="ARBA00005201"/>
    </source>
</evidence>
<evidence type="ECO:0000256" key="1">
    <source>
        <dbReference type="ARBA" id="ARBA00004726"/>
    </source>
</evidence>
<evidence type="ECO:0000256" key="7">
    <source>
        <dbReference type="ARBA" id="ARBA00022741"/>
    </source>
</evidence>
<comment type="catalytic activity">
    <reaction evidence="12 14">
        <text>riboflavin + ATP = FMN + ADP + H(+)</text>
        <dbReference type="Rhea" id="RHEA:14357"/>
        <dbReference type="ChEBI" id="CHEBI:15378"/>
        <dbReference type="ChEBI" id="CHEBI:30616"/>
        <dbReference type="ChEBI" id="CHEBI:57986"/>
        <dbReference type="ChEBI" id="CHEBI:58210"/>
        <dbReference type="ChEBI" id="CHEBI:456216"/>
        <dbReference type="EC" id="2.7.1.26"/>
    </reaction>
</comment>
<dbReference type="Proteomes" id="UP000777784">
    <property type="component" value="Unassembled WGS sequence"/>
</dbReference>
<dbReference type="Pfam" id="PF01687">
    <property type="entry name" value="Flavokinase"/>
    <property type="match status" value="1"/>
</dbReference>
<dbReference type="CDD" id="cd02064">
    <property type="entry name" value="FAD_synthetase_N"/>
    <property type="match status" value="1"/>
</dbReference>
<dbReference type="InterPro" id="IPR002606">
    <property type="entry name" value="Riboflavin_kinase_bac"/>
</dbReference>
<evidence type="ECO:0000313" key="17">
    <source>
        <dbReference type="Proteomes" id="UP000777784"/>
    </source>
</evidence>
<feature type="domain" description="Riboflavin kinase" evidence="15">
    <location>
        <begin position="177"/>
        <end position="302"/>
    </location>
</feature>
<dbReference type="SMART" id="SM00904">
    <property type="entry name" value="Flavokinase"/>
    <property type="match status" value="1"/>
</dbReference>
<evidence type="ECO:0000256" key="5">
    <source>
        <dbReference type="ARBA" id="ARBA00022679"/>
    </source>
</evidence>
<dbReference type="EMBL" id="JAHJDP010000032">
    <property type="protein sequence ID" value="MBU2690620.1"/>
    <property type="molecule type" value="Genomic_DNA"/>
</dbReference>
<dbReference type="NCBIfam" id="NF004160">
    <property type="entry name" value="PRK05627.1-3"/>
    <property type="match status" value="1"/>
</dbReference>
<dbReference type="PIRSF" id="PIRSF004491">
    <property type="entry name" value="FAD_Synth"/>
    <property type="match status" value="1"/>
</dbReference>
<dbReference type="SUPFAM" id="SSF52374">
    <property type="entry name" value="Nucleotidylyl transferase"/>
    <property type="match status" value="1"/>
</dbReference>
<sequence>MSCGKGIFKRAYATIGVFDGIHRGHQLIFYQMLQRARHKGGRCVLVTFDPYPGEIFAPNNPIRRLQTEDQKRRFLVELGFEGMLVVGFSRELSQMSPGSFLDEILLAQLDLEELYVGYDFRFGRDREGGIEELESLSRSRGFRVFQVPALVDEGMPISSSRIRQALLAGDVASARRWLGRPHALEGRVVRGRGEGTRLLFPTANLELDPRILLPKDGVYVVQVEVETQVRGGVMNIGRRPTLTKSTFSNVEVHLFDWNLDLVGKTLQVHILTRIRSEKRFRSVEALKKAIQDDMSQARAALSRMGENTISEGDGVEQLRSVC</sequence>
<evidence type="ECO:0000256" key="9">
    <source>
        <dbReference type="ARBA" id="ARBA00022827"/>
    </source>
</evidence>
<dbReference type="EC" id="2.7.1.26" evidence="14"/>
<gene>
    <name evidence="16" type="ORF">KJ970_06790</name>
</gene>
<dbReference type="GO" id="GO:0005524">
    <property type="term" value="F:ATP binding"/>
    <property type="evidence" value="ECO:0007669"/>
    <property type="project" value="UniProtKB-UniRule"/>
</dbReference>
<dbReference type="GO" id="GO:0009398">
    <property type="term" value="P:FMN biosynthetic process"/>
    <property type="evidence" value="ECO:0007669"/>
    <property type="project" value="UniProtKB-UniRule"/>
</dbReference>
<dbReference type="NCBIfam" id="TIGR00083">
    <property type="entry name" value="ribF"/>
    <property type="match status" value="1"/>
</dbReference>
<dbReference type="InterPro" id="IPR015864">
    <property type="entry name" value="FAD_synthase"/>
</dbReference>
<keyword evidence="10 14" id="KW-0067">ATP-binding</keyword>
<keyword evidence="9 14" id="KW-0274">FAD</keyword>
<comment type="catalytic activity">
    <reaction evidence="13 14">
        <text>FMN + ATP + H(+) = FAD + diphosphate</text>
        <dbReference type="Rhea" id="RHEA:17237"/>
        <dbReference type="ChEBI" id="CHEBI:15378"/>
        <dbReference type="ChEBI" id="CHEBI:30616"/>
        <dbReference type="ChEBI" id="CHEBI:33019"/>
        <dbReference type="ChEBI" id="CHEBI:57692"/>
        <dbReference type="ChEBI" id="CHEBI:58210"/>
        <dbReference type="EC" id="2.7.7.2"/>
    </reaction>
</comment>
<dbReference type="SUPFAM" id="SSF82114">
    <property type="entry name" value="Riboflavin kinase-like"/>
    <property type="match status" value="1"/>
</dbReference>
<keyword evidence="6 14" id="KW-0548">Nucleotidyltransferase</keyword>
<dbReference type="NCBIfam" id="NF004162">
    <property type="entry name" value="PRK05627.1-5"/>
    <property type="match status" value="1"/>
</dbReference>
<keyword evidence="7 14" id="KW-0547">Nucleotide-binding</keyword>
<dbReference type="InterPro" id="IPR014729">
    <property type="entry name" value="Rossmann-like_a/b/a_fold"/>
</dbReference>
<accession>A0A948RTB2</accession>
<keyword evidence="4 14" id="KW-0288">FMN</keyword>
<comment type="pathway">
    <text evidence="2 14">Cofactor biosynthesis; FMN biosynthesis; FMN from riboflavin (ATP route): step 1/1.</text>
</comment>
<comment type="similarity">
    <text evidence="14">Belongs to the ribF family.</text>
</comment>
<dbReference type="InterPro" id="IPR023465">
    <property type="entry name" value="Riboflavin_kinase_dom_sf"/>
</dbReference>
<evidence type="ECO:0000256" key="4">
    <source>
        <dbReference type="ARBA" id="ARBA00022643"/>
    </source>
</evidence>
<name>A0A948RTB2_UNCEI</name>
<keyword evidence="5 14" id="KW-0808">Transferase</keyword>
<dbReference type="GO" id="GO:0008531">
    <property type="term" value="F:riboflavin kinase activity"/>
    <property type="evidence" value="ECO:0007669"/>
    <property type="project" value="UniProtKB-UniRule"/>
</dbReference>
<protein>
    <recommendedName>
        <fullName evidence="14">Riboflavin biosynthesis protein</fullName>
    </recommendedName>
    <domain>
        <recommendedName>
            <fullName evidence="14">Riboflavin kinase</fullName>
            <ecNumber evidence="14">2.7.1.26</ecNumber>
        </recommendedName>
        <alternativeName>
            <fullName evidence="14">Flavokinase</fullName>
        </alternativeName>
    </domain>
    <domain>
        <recommendedName>
            <fullName evidence="14">FMN adenylyltransferase</fullName>
            <ecNumber evidence="14">2.7.7.2</ecNumber>
        </recommendedName>
        <alternativeName>
            <fullName evidence="14">FAD pyrophosphorylase</fullName>
        </alternativeName>
        <alternativeName>
            <fullName evidence="14">FAD synthase</fullName>
        </alternativeName>
    </domain>
</protein>
<dbReference type="FunFam" id="3.40.50.620:FF:000021">
    <property type="entry name" value="Riboflavin biosynthesis protein"/>
    <property type="match status" value="1"/>
</dbReference>
<dbReference type="Gene3D" id="2.40.30.30">
    <property type="entry name" value="Riboflavin kinase-like"/>
    <property type="match status" value="1"/>
</dbReference>
<dbReference type="InterPro" id="IPR015865">
    <property type="entry name" value="Riboflavin_kinase_bac/euk"/>
</dbReference>
<proteinExistence type="inferred from homology"/>
<dbReference type="Gene3D" id="3.40.50.620">
    <property type="entry name" value="HUPs"/>
    <property type="match status" value="1"/>
</dbReference>